<dbReference type="GO" id="GO:0016780">
    <property type="term" value="F:phosphotransferase activity, for other substituted phosphate groups"/>
    <property type="evidence" value="ECO:0007669"/>
    <property type="project" value="InterPro"/>
</dbReference>
<dbReference type="InterPro" id="IPR043130">
    <property type="entry name" value="CDP-OH_PTrfase_TM_dom"/>
</dbReference>
<dbReference type="Pfam" id="PF01066">
    <property type="entry name" value="CDP-OH_P_transf"/>
    <property type="match status" value="1"/>
</dbReference>
<evidence type="ECO:0000256" key="1">
    <source>
        <dbReference type="SAM" id="Phobius"/>
    </source>
</evidence>
<feature type="transmembrane region" description="Helical" evidence="1">
    <location>
        <begin position="184"/>
        <end position="203"/>
    </location>
</feature>
<dbReference type="InterPro" id="IPR000462">
    <property type="entry name" value="CDP-OH_P_trans"/>
</dbReference>
<reference evidence="2" key="1">
    <citation type="journal article" date="2014" name="Appl. Environ. Microbiol.">
        <title>Exopolysaccharide production and ropy phenotype are determined by two gene clusters in putative probiotic strain Lactobacillus paraplantarum BGCG11.</title>
        <authorList>
            <person name="Zivkovic M."/>
            <person name="Miljkovic M."/>
            <person name="Ruas-Madiedo P."/>
            <person name="Strahinic I."/>
            <person name="Tolinacki M."/>
            <person name="Golic N."/>
            <person name="Kojic M."/>
        </authorList>
    </citation>
    <scope>NUCLEOTIDE SEQUENCE</scope>
    <source>
        <strain evidence="2">BGCG11</strain>
    </source>
</reference>
<feature type="transmembrane region" description="Helical" evidence="1">
    <location>
        <begin position="107"/>
        <end position="127"/>
    </location>
</feature>
<keyword evidence="2" id="KW-0808">Transferase</keyword>
<keyword evidence="1" id="KW-1133">Transmembrane helix</keyword>
<dbReference type="EMBL" id="HG316787">
    <property type="protein sequence ID" value="CDF77683.1"/>
    <property type="molecule type" value="Genomic_DNA"/>
</dbReference>
<feature type="transmembrane region" description="Helical" evidence="1">
    <location>
        <begin position="54"/>
        <end position="87"/>
    </location>
</feature>
<name>T2KH22_9LACO</name>
<feature type="transmembrane region" description="Helical" evidence="1">
    <location>
        <begin position="209"/>
        <end position="231"/>
    </location>
</feature>
<gene>
    <name evidence="2" type="primary">eps4G</name>
</gene>
<proteinExistence type="predicted"/>
<dbReference type="GO" id="GO:0008654">
    <property type="term" value="P:phospholipid biosynthetic process"/>
    <property type="evidence" value="ECO:0007669"/>
    <property type="project" value="InterPro"/>
</dbReference>
<keyword evidence="1" id="KW-0812">Transmembrane</keyword>
<feature type="transmembrane region" description="Helical" evidence="1">
    <location>
        <begin position="133"/>
        <end position="155"/>
    </location>
</feature>
<evidence type="ECO:0000313" key="2">
    <source>
        <dbReference type="EMBL" id="CDF77683.1"/>
    </source>
</evidence>
<organism evidence="2">
    <name type="scientific">Lactiplantibacillus paraplantarum</name>
    <dbReference type="NCBI Taxonomy" id="60520"/>
    <lineage>
        <taxon>Bacteria</taxon>
        <taxon>Bacillati</taxon>
        <taxon>Bacillota</taxon>
        <taxon>Bacilli</taxon>
        <taxon>Lactobacillales</taxon>
        <taxon>Lactobacillaceae</taxon>
        <taxon>Lactiplantibacillus</taxon>
    </lineage>
</organism>
<accession>T2KH22</accession>
<dbReference type="GO" id="GO:0016020">
    <property type="term" value="C:membrane"/>
    <property type="evidence" value="ECO:0007669"/>
    <property type="project" value="InterPro"/>
</dbReference>
<dbReference type="AlphaFoldDB" id="T2KH22"/>
<keyword evidence="1" id="KW-0472">Membrane</keyword>
<dbReference type="Gene3D" id="1.20.120.1760">
    <property type="match status" value="1"/>
</dbReference>
<sequence>MNYLEKLRATMTDEKKESAKKDIFAFYIGRPLSYILTVPFLWLNVTPNFISVIAFIEIILAGTILAVANTLPVALIGWFLFFLWNLLDGVDGNIARLKKNGSPIGSVYDAMSGYAAMFLLYFSAGIWASKVSVMGSLLIIIGSISGMSVLFPRLVMHKAATAVQKNNLNSELADRSDFGIVKSIVLNFTSISGLVQPILLIAIVTNKVVMFTVVYLIINVTVMLGSLYKILK</sequence>
<protein>
    <submittedName>
        <fullName evidence="2">Putative ribitol phosphotransferase</fullName>
    </submittedName>
</protein>